<feature type="non-terminal residue" evidence="2">
    <location>
        <position position="126"/>
    </location>
</feature>
<organism evidence="2">
    <name type="scientific">uncultured Ramlibacter sp</name>
    <dbReference type="NCBI Taxonomy" id="260755"/>
    <lineage>
        <taxon>Bacteria</taxon>
        <taxon>Pseudomonadati</taxon>
        <taxon>Pseudomonadota</taxon>
        <taxon>Betaproteobacteria</taxon>
        <taxon>Burkholderiales</taxon>
        <taxon>Comamonadaceae</taxon>
        <taxon>Ramlibacter</taxon>
        <taxon>environmental samples</taxon>
    </lineage>
</organism>
<feature type="compositionally biased region" description="Gly residues" evidence="1">
    <location>
        <begin position="75"/>
        <end position="88"/>
    </location>
</feature>
<evidence type="ECO:0000256" key="1">
    <source>
        <dbReference type="SAM" id="MobiDB-lite"/>
    </source>
</evidence>
<sequence>ERHLLAARPALLPERRIHAAARRARQRAGPRLHLRRRRLRSGPGLPGQAVPLRRAHAAAGPQPGRVADGQPDGARGLGRAGAGAGGAVCQGQGRAAAADRPDRLPAGHARRGDARSRDAAGHSADR</sequence>
<protein>
    <submittedName>
        <fullName evidence="2">D-alanine aminotransferase</fullName>
        <ecNumber evidence="2">2.6.1.21</ecNumber>
    </submittedName>
</protein>
<name>A0A6J4PW09_9BURK</name>
<dbReference type="EMBL" id="CADCUX010000429">
    <property type="protein sequence ID" value="CAA9421191.1"/>
    <property type="molecule type" value="Genomic_DNA"/>
</dbReference>
<dbReference type="EC" id="2.6.1.21" evidence="2"/>
<keyword evidence="2" id="KW-0032">Aminotransferase</keyword>
<dbReference type="GO" id="GO:0047810">
    <property type="term" value="F:D-alanine-2-oxoglutarate aminotransferase activity"/>
    <property type="evidence" value="ECO:0007669"/>
    <property type="project" value="UniProtKB-EC"/>
</dbReference>
<feature type="compositionally biased region" description="Basic and acidic residues" evidence="1">
    <location>
        <begin position="97"/>
        <end position="126"/>
    </location>
</feature>
<feature type="region of interest" description="Disordered" evidence="1">
    <location>
        <begin position="20"/>
        <end position="126"/>
    </location>
</feature>
<reference evidence="2" key="1">
    <citation type="submission" date="2020-02" db="EMBL/GenBank/DDBJ databases">
        <authorList>
            <person name="Meier V. D."/>
        </authorList>
    </citation>
    <scope>NUCLEOTIDE SEQUENCE</scope>
    <source>
        <strain evidence="2">AVDCRST_MAG51</strain>
    </source>
</reference>
<evidence type="ECO:0000313" key="2">
    <source>
        <dbReference type="EMBL" id="CAA9421191.1"/>
    </source>
</evidence>
<feature type="non-terminal residue" evidence="2">
    <location>
        <position position="1"/>
    </location>
</feature>
<proteinExistence type="predicted"/>
<gene>
    <name evidence="2" type="ORF">AVDCRST_MAG51-2006</name>
</gene>
<dbReference type="AlphaFoldDB" id="A0A6J4PW09"/>
<accession>A0A6J4PW09</accession>
<keyword evidence="2" id="KW-0808">Transferase</keyword>
<feature type="compositionally biased region" description="Basic residues" evidence="1">
    <location>
        <begin position="20"/>
        <end position="40"/>
    </location>
</feature>